<evidence type="ECO:0008006" key="4">
    <source>
        <dbReference type="Google" id="ProtNLM"/>
    </source>
</evidence>
<organism evidence="2 3">
    <name type="scientific">Adineta steineri</name>
    <dbReference type="NCBI Taxonomy" id="433720"/>
    <lineage>
        <taxon>Eukaryota</taxon>
        <taxon>Metazoa</taxon>
        <taxon>Spiralia</taxon>
        <taxon>Gnathifera</taxon>
        <taxon>Rotifera</taxon>
        <taxon>Eurotatoria</taxon>
        <taxon>Bdelloidea</taxon>
        <taxon>Adinetida</taxon>
        <taxon>Adinetidae</taxon>
        <taxon>Adineta</taxon>
    </lineage>
</organism>
<feature type="transmembrane region" description="Helical" evidence="1">
    <location>
        <begin position="87"/>
        <end position="111"/>
    </location>
</feature>
<dbReference type="InterPro" id="IPR050927">
    <property type="entry name" value="TRPM"/>
</dbReference>
<name>A0A820JBZ9_9BILA</name>
<dbReference type="EMBL" id="CAJOBB010016031">
    <property type="protein sequence ID" value="CAF4323594.1"/>
    <property type="molecule type" value="Genomic_DNA"/>
</dbReference>
<protein>
    <recommendedName>
        <fullName evidence="4">Ion transport domain-containing protein</fullName>
    </recommendedName>
</protein>
<evidence type="ECO:0000313" key="2">
    <source>
        <dbReference type="EMBL" id="CAF4323594.1"/>
    </source>
</evidence>
<reference evidence="2" key="1">
    <citation type="submission" date="2021-02" db="EMBL/GenBank/DDBJ databases">
        <authorList>
            <person name="Nowell W R."/>
        </authorList>
    </citation>
    <scope>NUCLEOTIDE SEQUENCE</scope>
</reference>
<keyword evidence="1" id="KW-0472">Membrane</keyword>
<feature type="transmembrane region" description="Helical" evidence="1">
    <location>
        <begin position="142"/>
        <end position="161"/>
    </location>
</feature>
<dbReference type="Proteomes" id="UP000663868">
    <property type="component" value="Unassembled WGS sequence"/>
</dbReference>
<keyword evidence="1" id="KW-0812">Transmembrane</keyword>
<dbReference type="GO" id="GO:0005886">
    <property type="term" value="C:plasma membrane"/>
    <property type="evidence" value="ECO:0007669"/>
    <property type="project" value="TreeGrafter"/>
</dbReference>
<keyword evidence="1" id="KW-1133">Transmembrane helix</keyword>
<feature type="non-terminal residue" evidence="2">
    <location>
        <position position="1"/>
    </location>
</feature>
<gene>
    <name evidence="2" type="ORF">KXQ929_LOCUS46766</name>
</gene>
<dbReference type="GO" id="GO:0005261">
    <property type="term" value="F:monoatomic cation channel activity"/>
    <property type="evidence" value="ECO:0007669"/>
    <property type="project" value="TreeGrafter"/>
</dbReference>
<dbReference type="GO" id="GO:0030001">
    <property type="term" value="P:metal ion transport"/>
    <property type="evidence" value="ECO:0007669"/>
    <property type="project" value="TreeGrafter"/>
</dbReference>
<comment type="caution">
    <text evidence="2">The sequence shown here is derived from an EMBL/GenBank/DDBJ whole genome shotgun (WGS) entry which is preliminary data.</text>
</comment>
<accession>A0A820JBZ9</accession>
<evidence type="ECO:0000256" key="1">
    <source>
        <dbReference type="SAM" id="Phobius"/>
    </source>
</evidence>
<evidence type="ECO:0000313" key="3">
    <source>
        <dbReference type="Proteomes" id="UP000663868"/>
    </source>
</evidence>
<dbReference type="PANTHER" id="PTHR13800:SF1">
    <property type="entry name" value="TRANSIENT RECEPTOR POTENTIAL CATION CHANNEL TRPM"/>
    <property type="match status" value="1"/>
</dbReference>
<dbReference type="AlphaFoldDB" id="A0A820JBZ9"/>
<sequence>MKDLFFFVCFILIFLCGFSITSWSLITSASQVHWIYSDDGQLVNVTVSMHRNNSWTWKLIRDITHYGVWKVFGQVDPIAGTDSYSNMAFILAIVFVAIANILLLNVLIALFNVTVQNVQEQSHDLWRYQRFLIVNEYSRKTLLPPPFNILYYIFIIIQYLLTRCRLYQSQRRFTANERLLEDIKTMNSNNPQQFKISDSIRRESAIAEDYWQSIFKHKKHDQTEIILQNIEQ</sequence>
<proteinExistence type="predicted"/>
<dbReference type="PANTHER" id="PTHR13800">
    <property type="entry name" value="TRANSIENT RECEPTOR POTENTIAL CATION CHANNEL, SUBFAMILY M, MEMBER 6"/>
    <property type="match status" value="1"/>
</dbReference>